<dbReference type="PANTHER" id="PTHR23044:SF61">
    <property type="entry name" value="3'-5' EXORIBONUCLEASE 1-RELATED"/>
    <property type="match status" value="1"/>
</dbReference>
<dbReference type="SUPFAM" id="SSF53098">
    <property type="entry name" value="Ribonuclease H-like"/>
    <property type="match status" value="1"/>
</dbReference>
<keyword evidence="3 5" id="KW-0269">Exonuclease</keyword>
<dbReference type="GO" id="GO:0003676">
    <property type="term" value="F:nucleic acid binding"/>
    <property type="evidence" value="ECO:0007669"/>
    <property type="project" value="InterPro"/>
</dbReference>
<keyword evidence="2" id="KW-0378">Hydrolase</keyword>
<dbReference type="GO" id="GO:0000175">
    <property type="term" value="F:3'-5'-RNA exonuclease activity"/>
    <property type="evidence" value="ECO:0007669"/>
    <property type="project" value="InterPro"/>
</dbReference>
<reference evidence="5" key="1">
    <citation type="submission" date="2020-03" db="EMBL/GenBank/DDBJ databases">
        <title>The deep terrestrial virosphere.</title>
        <authorList>
            <person name="Holmfeldt K."/>
            <person name="Nilsson E."/>
            <person name="Simone D."/>
            <person name="Lopez-Fernandez M."/>
            <person name="Wu X."/>
            <person name="de Brujin I."/>
            <person name="Lundin D."/>
            <person name="Andersson A."/>
            <person name="Bertilsson S."/>
            <person name="Dopson M."/>
        </authorList>
    </citation>
    <scope>NUCLEOTIDE SEQUENCE</scope>
    <source>
        <strain evidence="7">MM415A00371</strain>
        <strain evidence="6">MM415B00319</strain>
        <strain evidence="5">TM448A00246</strain>
        <strain evidence="8">TM448B00406</strain>
    </source>
</reference>
<dbReference type="InterPro" id="IPR036397">
    <property type="entry name" value="RNaseH_sf"/>
</dbReference>
<evidence type="ECO:0000313" key="5">
    <source>
        <dbReference type="EMBL" id="QJA45527.1"/>
    </source>
</evidence>
<accession>A0A6H1ZDR8</accession>
<dbReference type="EMBL" id="MT141563">
    <property type="protein sequence ID" value="QJA66912.1"/>
    <property type="molecule type" value="Genomic_DNA"/>
</dbReference>
<dbReference type="Pfam" id="PF00929">
    <property type="entry name" value="RNase_T"/>
    <property type="match status" value="1"/>
</dbReference>
<dbReference type="SMART" id="SM00479">
    <property type="entry name" value="EXOIII"/>
    <property type="match status" value="1"/>
</dbReference>
<dbReference type="Gene3D" id="3.30.420.10">
    <property type="entry name" value="Ribonuclease H-like superfamily/Ribonuclease H"/>
    <property type="match status" value="1"/>
</dbReference>
<evidence type="ECO:0000259" key="4">
    <source>
        <dbReference type="SMART" id="SM00479"/>
    </source>
</evidence>
<evidence type="ECO:0000256" key="1">
    <source>
        <dbReference type="ARBA" id="ARBA00022722"/>
    </source>
</evidence>
<dbReference type="EMBL" id="MT143992">
    <property type="protein sequence ID" value="QJA45527.1"/>
    <property type="molecule type" value="Genomic_DNA"/>
</dbReference>
<name>A0A6H1ZDR8_9ZZZZ</name>
<evidence type="ECO:0000313" key="7">
    <source>
        <dbReference type="EMBL" id="QJA82766.1"/>
    </source>
</evidence>
<dbReference type="AlphaFoldDB" id="A0A6H1ZDR8"/>
<dbReference type="EMBL" id="MT144619">
    <property type="protein sequence ID" value="QJH95403.1"/>
    <property type="molecule type" value="Genomic_DNA"/>
</dbReference>
<sequence length="195" mass="22043">MGKKRGKKLNCILVVDLECTCWKGPPPTGQLNEIIEVGISTVDTKSFEITGGESIIVKPVFSEISEFCTQLTTLTPEYVNKHGINFAQACSILTNKYNSHSNIWGSFGDFDRHQTKSQCMVMGQKYPFNSRHMNIKTLAGLFLKLDNEEGMIRICKRMGIDIVGTHHRGFDDSQNIAKILVTLLKLGEHFRYERI</sequence>
<dbReference type="InterPro" id="IPR047201">
    <property type="entry name" value="ERI-1_3'hExo-like"/>
</dbReference>
<evidence type="ECO:0000256" key="3">
    <source>
        <dbReference type="ARBA" id="ARBA00022839"/>
    </source>
</evidence>
<dbReference type="CDD" id="cd06133">
    <property type="entry name" value="ERI-1_3'hExo_like"/>
    <property type="match status" value="1"/>
</dbReference>
<proteinExistence type="predicted"/>
<gene>
    <name evidence="7" type="ORF">MM415A00371_0028</name>
    <name evidence="6" type="ORF">MM415B00319_0042</name>
    <name evidence="5" type="ORF">TM448A00246_0018</name>
    <name evidence="8" type="ORF">TM448B00406_0019</name>
</gene>
<dbReference type="InterPro" id="IPR012337">
    <property type="entry name" value="RNaseH-like_sf"/>
</dbReference>
<dbReference type="PANTHER" id="PTHR23044">
    <property type="entry name" value="3'-5' EXONUCLEASE ERI1-RELATED"/>
    <property type="match status" value="1"/>
</dbReference>
<evidence type="ECO:0000313" key="8">
    <source>
        <dbReference type="EMBL" id="QJH95403.1"/>
    </source>
</evidence>
<keyword evidence="1" id="KW-0540">Nuclease</keyword>
<organism evidence="5">
    <name type="scientific">viral metagenome</name>
    <dbReference type="NCBI Taxonomy" id="1070528"/>
    <lineage>
        <taxon>unclassified sequences</taxon>
        <taxon>metagenomes</taxon>
        <taxon>organismal metagenomes</taxon>
    </lineage>
</organism>
<dbReference type="EMBL" id="MT142495">
    <property type="protein sequence ID" value="QJA82766.1"/>
    <property type="molecule type" value="Genomic_DNA"/>
</dbReference>
<dbReference type="InterPro" id="IPR051274">
    <property type="entry name" value="3-5_Exoribonuclease"/>
</dbReference>
<evidence type="ECO:0000256" key="2">
    <source>
        <dbReference type="ARBA" id="ARBA00022801"/>
    </source>
</evidence>
<protein>
    <submittedName>
        <fullName evidence="5">Putative exonuclease</fullName>
    </submittedName>
</protein>
<feature type="domain" description="Exonuclease" evidence="4">
    <location>
        <begin position="11"/>
        <end position="189"/>
    </location>
</feature>
<evidence type="ECO:0000313" key="6">
    <source>
        <dbReference type="EMBL" id="QJA66912.1"/>
    </source>
</evidence>
<dbReference type="InterPro" id="IPR013520">
    <property type="entry name" value="Ribonucl_H"/>
</dbReference>